<dbReference type="EMBL" id="MK500370">
    <property type="protein sequence ID" value="QBK87873.1"/>
    <property type="molecule type" value="Genomic_DNA"/>
</dbReference>
<organism evidence="1">
    <name type="scientific">Marseillevirus LCMAC202</name>
    <dbReference type="NCBI Taxonomy" id="2506606"/>
    <lineage>
        <taxon>Viruses</taxon>
        <taxon>Varidnaviria</taxon>
        <taxon>Bamfordvirae</taxon>
        <taxon>Nucleocytoviricota</taxon>
        <taxon>Megaviricetes</taxon>
        <taxon>Pimascovirales</taxon>
        <taxon>Pimascovirales incertae sedis</taxon>
        <taxon>Marseilleviridae</taxon>
    </lineage>
</organism>
<reference evidence="1" key="1">
    <citation type="journal article" date="2019" name="MBio">
        <title>Virus Genomes from Deep Sea Sediments Expand the Ocean Megavirome and Support Independent Origins of Viral Gigantism.</title>
        <authorList>
            <person name="Backstrom D."/>
            <person name="Yutin N."/>
            <person name="Jorgensen S.L."/>
            <person name="Dharamshi J."/>
            <person name="Homa F."/>
            <person name="Zaremba-Niedwiedzka K."/>
            <person name="Spang A."/>
            <person name="Wolf Y.I."/>
            <person name="Koonin E.V."/>
            <person name="Ettema T.J."/>
        </authorList>
    </citation>
    <scope>NUCLEOTIDE SEQUENCE</scope>
</reference>
<protein>
    <submittedName>
        <fullName evidence="1">Uncharacterized protein</fullName>
    </submittedName>
</protein>
<evidence type="ECO:0000313" key="1">
    <source>
        <dbReference type="EMBL" id="QBK87873.1"/>
    </source>
</evidence>
<sequence>MDNNSKKELVRFIVANNNNYTDCQMLKRLAEKYGEINGTKLQYEAHIIPHKSSHISCSLTAIWKNQKDLLGTRE</sequence>
<accession>A0A481YX88</accession>
<gene>
    <name evidence="1" type="ORF">LCMAC202_02340</name>
</gene>
<name>A0A481YX88_9VIRU</name>
<proteinExistence type="predicted"/>